<dbReference type="InterPro" id="IPR015943">
    <property type="entry name" value="WD40/YVTN_repeat-like_dom_sf"/>
</dbReference>
<dbReference type="GO" id="GO:0015031">
    <property type="term" value="P:protein transport"/>
    <property type="evidence" value="ECO:0007669"/>
    <property type="project" value="UniProtKB-KW"/>
</dbReference>
<keyword evidence="5" id="KW-0677">Repeat</keyword>
<dbReference type="GO" id="GO:0051028">
    <property type="term" value="P:mRNA transport"/>
    <property type="evidence" value="ECO:0007669"/>
    <property type="project" value="UniProtKB-KW"/>
</dbReference>
<evidence type="ECO:0000256" key="1">
    <source>
        <dbReference type="ARBA" id="ARBA00004567"/>
    </source>
</evidence>
<organism evidence="13 14">
    <name type="scientific">Plectosphaerella cucumerina</name>
    <dbReference type="NCBI Taxonomy" id="40658"/>
    <lineage>
        <taxon>Eukaryota</taxon>
        <taxon>Fungi</taxon>
        <taxon>Dikarya</taxon>
        <taxon>Ascomycota</taxon>
        <taxon>Pezizomycotina</taxon>
        <taxon>Sordariomycetes</taxon>
        <taxon>Hypocreomycetidae</taxon>
        <taxon>Glomerellales</taxon>
        <taxon>Plectosphaerellaceae</taxon>
        <taxon>Plectosphaerella</taxon>
    </lineage>
</organism>
<dbReference type="Gene3D" id="2.130.10.10">
    <property type="entry name" value="YVTN repeat-like/Quinoprotein amine dehydrogenase"/>
    <property type="match status" value="1"/>
</dbReference>
<evidence type="ECO:0000256" key="8">
    <source>
        <dbReference type="ARBA" id="ARBA00023010"/>
    </source>
</evidence>
<feature type="compositionally biased region" description="Basic and acidic residues" evidence="12">
    <location>
        <begin position="316"/>
        <end position="341"/>
    </location>
</feature>
<evidence type="ECO:0000256" key="3">
    <source>
        <dbReference type="ARBA" id="ARBA00022448"/>
    </source>
</evidence>
<dbReference type="GO" id="GO:1904263">
    <property type="term" value="P:positive regulation of TORC1 signaling"/>
    <property type="evidence" value="ECO:0007669"/>
    <property type="project" value="TreeGrafter"/>
</dbReference>
<protein>
    <submittedName>
        <fullName evidence="13">WD domain-containing protein</fullName>
    </submittedName>
</protein>
<dbReference type="InterPro" id="IPR036322">
    <property type="entry name" value="WD40_repeat_dom_sf"/>
</dbReference>
<feature type="region of interest" description="Disordered" evidence="12">
    <location>
        <begin position="304"/>
        <end position="366"/>
    </location>
</feature>
<comment type="subcellular location">
    <subcellularLocation>
        <location evidence="1">Nucleus</location>
        <location evidence="1">Nuclear pore complex</location>
    </subcellularLocation>
</comment>
<evidence type="ECO:0000313" key="13">
    <source>
        <dbReference type="EMBL" id="KAH7375926.1"/>
    </source>
</evidence>
<dbReference type="EMBL" id="JAGPXD010000001">
    <property type="protein sequence ID" value="KAH7375926.1"/>
    <property type="molecule type" value="Genomic_DNA"/>
</dbReference>
<dbReference type="Proteomes" id="UP000813385">
    <property type="component" value="Unassembled WGS sequence"/>
</dbReference>
<evidence type="ECO:0000256" key="11">
    <source>
        <dbReference type="PROSITE-ProRule" id="PRU00221"/>
    </source>
</evidence>
<keyword evidence="8" id="KW-0811">Translocation</keyword>
<dbReference type="InterPro" id="IPR001680">
    <property type="entry name" value="WD40_rpt"/>
</dbReference>
<evidence type="ECO:0000256" key="5">
    <source>
        <dbReference type="ARBA" id="ARBA00022737"/>
    </source>
</evidence>
<evidence type="ECO:0000256" key="2">
    <source>
        <dbReference type="ARBA" id="ARBA00010102"/>
    </source>
</evidence>
<sequence>MASHALPEPPSHVDEKTNFDLNLSHGHRDLVQAVAFNAYGDRCAAGAVDGKIRVFNRHKDGIWRLCDNWSAHGGEIFELQWLPPTVYPNLLASLGIEGRFKLWAEDPSAAPGRRFSSSTRNASGGKAAFDMRSPKFPYRSFSIKHNEETRHTYLALLAADGRLYVYENDQPENLSEYLLIDEFPVCSRPSRGDEVSFKVRFDPNPDPCYTALRAGVSSDSLGLVVAAMNSVRIYRSRDVITASYGVPQAQKEFYLAAEIGTHRGLVRDVAWACGNVRGYDTVASACQDGFVRVFRVETPYDPEDGKSWSTSLTTRPHPDEHEHDGHEGHAAHGPHDGEKPNRPASGLSASLAKSGGPSGDRQFSGQPGQVAHIYKEVAKLDSHKTPVWRVDFDDDGQILGSTGDDGRLIFYRQTPAGTWAKSSDLVMLKTRMATPS</sequence>
<evidence type="ECO:0000256" key="6">
    <source>
        <dbReference type="ARBA" id="ARBA00022816"/>
    </source>
</evidence>
<keyword evidence="10" id="KW-0539">Nucleus</keyword>
<dbReference type="GO" id="GO:0035859">
    <property type="term" value="C:Seh1-associated complex"/>
    <property type="evidence" value="ECO:0007669"/>
    <property type="project" value="TreeGrafter"/>
</dbReference>
<dbReference type="PROSITE" id="PS50082">
    <property type="entry name" value="WD_REPEATS_2"/>
    <property type="match status" value="1"/>
</dbReference>
<evidence type="ECO:0000256" key="7">
    <source>
        <dbReference type="ARBA" id="ARBA00022927"/>
    </source>
</evidence>
<dbReference type="PANTHER" id="PTHR11024:SF3">
    <property type="entry name" value="NUCLEOPORIN SEH1"/>
    <property type="match status" value="1"/>
</dbReference>
<dbReference type="OrthoDB" id="5566198at2759"/>
<keyword evidence="6" id="KW-0509">mRNA transport</keyword>
<dbReference type="GO" id="GO:0034198">
    <property type="term" value="P:cellular response to amino acid starvation"/>
    <property type="evidence" value="ECO:0007669"/>
    <property type="project" value="TreeGrafter"/>
</dbReference>
<keyword evidence="14" id="KW-1185">Reference proteome</keyword>
<feature type="repeat" description="WD" evidence="11">
    <location>
        <begin position="24"/>
        <end position="56"/>
    </location>
</feature>
<evidence type="ECO:0000256" key="10">
    <source>
        <dbReference type="ARBA" id="ARBA00023242"/>
    </source>
</evidence>
<evidence type="ECO:0000256" key="9">
    <source>
        <dbReference type="ARBA" id="ARBA00023132"/>
    </source>
</evidence>
<keyword evidence="3" id="KW-0813">Transport</keyword>
<keyword evidence="7" id="KW-0653">Protein transport</keyword>
<accession>A0A8K0TVH3</accession>
<dbReference type="GO" id="GO:0031080">
    <property type="term" value="C:nuclear pore outer ring"/>
    <property type="evidence" value="ECO:0007669"/>
    <property type="project" value="TreeGrafter"/>
</dbReference>
<keyword evidence="4 11" id="KW-0853">WD repeat</keyword>
<dbReference type="InterPro" id="IPR037363">
    <property type="entry name" value="Sec13/Seh1_fam"/>
</dbReference>
<dbReference type="SUPFAM" id="SSF50978">
    <property type="entry name" value="WD40 repeat-like"/>
    <property type="match status" value="1"/>
</dbReference>
<evidence type="ECO:0000256" key="12">
    <source>
        <dbReference type="SAM" id="MobiDB-lite"/>
    </source>
</evidence>
<dbReference type="AlphaFoldDB" id="A0A8K0TVH3"/>
<dbReference type="Pfam" id="PF00400">
    <property type="entry name" value="WD40"/>
    <property type="match status" value="2"/>
</dbReference>
<evidence type="ECO:0000256" key="4">
    <source>
        <dbReference type="ARBA" id="ARBA00022574"/>
    </source>
</evidence>
<name>A0A8K0TVH3_9PEZI</name>
<comment type="similarity">
    <text evidence="2">Belongs to the WD repeat SEC13 family.</text>
</comment>
<evidence type="ECO:0000313" key="14">
    <source>
        <dbReference type="Proteomes" id="UP000813385"/>
    </source>
</evidence>
<keyword evidence="9" id="KW-0906">Nuclear pore complex</keyword>
<comment type="caution">
    <text evidence="13">The sequence shown here is derived from an EMBL/GenBank/DDBJ whole genome shotgun (WGS) entry which is preliminary data.</text>
</comment>
<proteinExistence type="inferred from homology"/>
<dbReference type="SMART" id="SM00320">
    <property type="entry name" value="WD40"/>
    <property type="match status" value="4"/>
</dbReference>
<gene>
    <name evidence="13" type="ORF">B0T11DRAFT_14988</name>
</gene>
<feature type="compositionally biased region" description="Low complexity" evidence="12">
    <location>
        <begin position="343"/>
        <end position="355"/>
    </location>
</feature>
<reference evidence="13" key="1">
    <citation type="journal article" date="2021" name="Nat. Commun.">
        <title>Genetic determinants of endophytism in the Arabidopsis root mycobiome.</title>
        <authorList>
            <person name="Mesny F."/>
            <person name="Miyauchi S."/>
            <person name="Thiergart T."/>
            <person name="Pickel B."/>
            <person name="Atanasova L."/>
            <person name="Karlsson M."/>
            <person name="Huettel B."/>
            <person name="Barry K.W."/>
            <person name="Haridas S."/>
            <person name="Chen C."/>
            <person name="Bauer D."/>
            <person name="Andreopoulos W."/>
            <person name="Pangilinan J."/>
            <person name="LaButti K."/>
            <person name="Riley R."/>
            <person name="Lipzen A."/>
            <person name="Clum A."/>
            <person name="Drula E."/>
            <person name="Henrissat B."/>
            <person name="Kohler A."/>
            <person name="Grigoriev I.V."/>
            <person name="Martin F.M."/>
            <person name="Hacquard S."/>
        </authorList>
    </citation>
    <scope>NUCLEOTIDE SEQUENCE</scope>
    <source>
        <strain evidence="13">MPI-CAGE-AT-0016</strain>
    </source>
</reference>
<dbReference type="GO" id="GO:0005198">
    <property type="term" value="F:structural molecule activity"/>
    <property type="evidence" value="ECO:0007669"/>
    <property type="project" value="InterPro"/>
</dbReference>
<dbReference type="PANTHER" id="PTHR11024">
    <property type="entry name" value="NUCLEAR PORE COMPLEX PROTEIN SEC13 / SEH1 FAMILY MEMBER"/>
    <property type="match status" value="1"/>
</dbReference>